<evidence type="ECO:0000256" key="4">
    <source>
        <dbReference type="ARBA" id="ARBA00022692"/>
    </source>
</evidence>
<protein>
    <submittedName>
        <fullName evidence="9">Glycosyltransferase family 2 protein</fullName>
        <ecNumber evidence="9">2.4.-.-</ecNumber>
    </submittedName>
</protein>
<comment type="caution">
    <text evidence="9">The sequence shown here is derived from an EMBL/GenBank/DDBJ whole genome shotgun (WGS) entry which is preliminary data.</text>
</comment>
<keyword evidence="2 9" id="KW-0328">Glycosyltransferase</keyword>
<evidence type="ECO:0000256" key="1">
    <source>
        <dbReference type="ARBA" id="ARBA00004141"/>
    </source>
</evidence>
<keyword evidence="5 7" id="KW-1133">Transmembrane helix</keyword>
<reference evidence="9 10" key="1">
    <citation type="submission" date="2023-09" db="EMBL/GenBank/DDBJ databases">
        <authorList>
            <person name="Rey-Velasco X."/>
        </authorList>
    </citation>
    <scope>NUCLEOTIDE SEQUENCE [LARGE SCALE GENOMIC DNA]</scope>
    <source>
        <strain evidence="9 10">P385</strain>
    </source>
</reference>
<keyword evidence="10" id="KW-1185">Reference proteome</keyword>
<evidence type="ECO:0000256" key="6">
    <source>
        <dbReference type="ARBA" id="ARBA00023136"/>
    </source>
</evidence>
<dbReference type="GO" id="GO:0016757">
    <property type="term" value="F:glycosyltransferase activity"/>
    <property type="evidence" value="ECO:0007669"/>
    <property type="project" value="UniProtKB-KW"/>
</dbReference>
<evidence type="ECO:0000259" key="8">
    <source>
        <dbReference type="Pfam" id="PF00535"/>
    </source>
</evidence>
<comment type="subcellular location">
    <subcellularLocation>
        <location evidence="1">Membrane</location>
        <topology evidence="1">Multi-pass membrane protein</topology>
    </subcellularLocation>
</comment>
<keyword evidence="3 9" id="KW-0808">Transferase</keyword>
<keyword evidence="4 7" id="KW-0812">Transmembrane</keyword>
<proteinExistence type="predicted"/>
<dbReference type="CDD" id="cd04187">
    <property type="entry name" value="DPM1_like_bac"/>
    <property type="match status" value="1"/>
</dbReference>
<feature type="transmembrane region" description="Helical" evidence="7">
    <location>
        <begin position="285"/>
        <end position="306"/>
    </location>
</feature>
<evidence type="ECO:0000313" key="10">
    <source>
        <dbReference type="Proteomes" id="UP001259982"/>
    </source>
</evidence>
<dbReference type="InterPro" id="IPR050256">
    <property type="entry name" value="Glycosyltransferase_2"/>
</dbReference>
<dbReference type="InterPro" id="IPR029044">
    <property type="entry name" value="Nucleotide-diphossugar_trans"/>
</dbReference>
<dbReference type="Gene3D" id="3.90.550.10">
    <property type="entry name" value="Spore Coat Polysaccharide Biosynthesis Protein SpsA, Chain A"/>
    <property type="match status" value="1"/>
</dbReference>
<dbReference type="EMBL" id="JAVRHY010000021">
    <property type="protein sequence ID" value="MDT0619794.1"/>
    <property type="molecule type" value="Genomic_DNA"/>
</dbReference>
<feature type="domain" description="Glycosyltransferase 2-like" evidence="8">
    <location>
        <begin position="21"/>
        <end position="190"/>
    </location>
</feature>
<dbReference type="PANTHER" id="PTHR48090">
    <property type="entry name" value="UNDECAPRENYL-PHOSPHATE 4-DEOXY-4-FORMAMIDO-L-ARABINOSE TRANSFERASE-RELATED"/>
    <property type="match status" value="1"/>
</dbReference>
<gene>
    <name evidence="9" type="ORF">RM531_15075</name>
</gene>
<dbReference type="InterPro" id="IPR001173">
    <property type="entry name" value="Glyco_trans_2-like"/>
</dbReference>
<evidence type="ECO:0000256" key="3">
    <source>
        <dbReference type="ARBA" id="ARBA00022679"/>
    </source>
</evidence>
<dbReference type="RefSeq" id="WP_311660458.1">
    <property type="nucleotide sequence ID" value="NZ_JAVRHY010000021.1"/>
</dbReference>
<evidence type="ECO:0000313" key="9">
    <source>
        <dbReference type="EMBL" id="MDT0619794.1"/>
    </source>
</evidence>
<dbReference type="Pfam" id="PF00535">
    <property type="entry name" value="Glycos_transf_2"/>
    <property type="match status" value="1"/>
</dbReference>
<name>A0ABU3BBD5_9GAMM</name>
<organism evidence="9 10">
    <name type="scientific">Spectribacter acetivorans</name>
    <dbReference type="NCBI Taxonomy" id="3075603"/>
    <lineage>
        <taxon>Bacteria</taxon>
        <taxon>Pseudomonadati</taxon>
        <taxon>Pseudomonadota</taxon>
        <taxon>Gammaproteobacteria</taxon>
        <taxon>Salinisphaerales</taxon>
        <taxon>Salinisphaeraceae</taxon>
        <taxon>Spectribacter</taxon>
    </lineage>
</organism>
<sequence>MNHVTSTADDTAREERGPVLSIVVPVLNEEKAIEPFLDRTVASLEATAKLHPSVCNSYEIVFVDDGSTDATVAAVIAARQRFGDIRLVMLSRSFGKDAALSAGLEFARGAAVIPIDVDLQDPPELFSSLVGKWLDGAKVVNAIRRDRKRESFGKRFTAAAFYRAYNILAERPIPREAGDFRLLDRDVVDTLKRLPERIRFMKGLVSWAGFPASEVYYDRDERVSGRSRWRFWQLWNFALDGITSSTTTPLRIWTYFGGAMAFLAFGYALFIVSTTLLLGRATPGYASLITVVLILGGLNLVALGILGEYIGRIFNEVKGRPLYVVSSTVGFDDIRQPSTDVT</sequence>
<evidence type="ECO:0000256" key="7">
    <source>
        <dbReference type="SAM" id="Phobius"/>
    </source>
</evidence>
<evidence type="ECO:0000256" key="2">
    <source>
        <dbReference type="ARBA" id="ARBA00022676"/>
    </source>
</evidence>
<dbReference type="Proteomes" id="UP001259982">
    <property type="component" value="Unassembled WGS sequence"/>
</dbReference>
<evidence type="ECO:0000256" key="5">
    <source>
        <dbReference type="ARBA" id="ARBA00022989"/>
    </source>
</evidence>
<dbReference type="PANTHER" id="PTHR48090:SF1">
    <property type="entry name" value="PROPHAGE BACTOPRENOL GLUCOSYL TRANSFERASE HOMOLOG"/>
    <property type="match status" value="1"/>
</dbReference>
<dbReference type="EC" id="2.4.-.-" evidence="9"/>
<keyword evidence="6 7" id="KW-0472">Membrane</keyword>
<accession>A0ABU3BBD5</accession>
<dbReference type="SUPFAM" id="SSF53448">
    <property type="entry name" value="Nucleotide-diphospho-sugar transferases"/>
    <property type="match status" value="1"/>
</dbReference>
<feature type="transmembrane region" description="Helical" evidence="7">
    <location>
        <begin position="252"/>
        <end position="278"/>
    </location>
</feature>